<reference evidence="1" key="1">
    <citation type="submission" date="2020-03" db="EMBL/GenBank/DDBJ databases">
        <title>The deep terrestrial virosphere.</title>
        <authorList>
            <person name="Holmfeldt K."/>
            <person name="Nilsson E."/>
            <person name="Simone D."/>
            <person name="Lopez-Fernandez M."/>
            <person name="Wu X."/>
            <person name="de Brujin I."/>
            <person name="Lundin D."/>
            <person name="Andersson A."/>
            <person name="Bertilsson S."/>
            <person name="Dopson M."/>
        </authorList>
    </citation>
    <scope>NUCLEOTIDE SEQUENCE</scope>
    <source>
        <strain evidence="2">MM415A03966</strain>
        <strain evidence="1">MM415B01343</strain>
    </source>
</reference>
<organism evidence="1">
    <name type="scientific">viral metagenome</name>
    <dbReference type="NCBI Taxonomy" id="1070528"/>
    <lineage>
        <taxon>unclassified sequences</taxon>
        <taxon>metagenomes</taxon>
        <taxon>organismal metagenomes</taxon>
    </lineage>
</organism>
<dbReference type="EMBL" id="MT141767">
    <property type="protein sequence ID" value="QJA70143.1"/>
    <property type="molecule type" value="Genomic_DNA"/>
</dbReference>
<evidence type="ECO:0000313" key="1">
    <source>
        <dbReference type="EMBL" id="QJA59133.1"/>
    </source>
</evidence>
<evidence type="ECO:0000313" key="2">
    <source>
        <dbReference type="EMBL" id="QJA70143.1"/>
    </source>
</evidence>
<gene>
    <name evidence="2" type="ORF">MM415A03966_0009</name>
    <name evidence="1" type="ORF">MM415B01343_0021</name>
</gene>
<protein>
    <submittedName>
        <fullName evidence="1">Uncharacterized protein</fullName>
    </submittedName>
</protein>
<accession>A0A6M3INZ8</accession>
<sequence length="87" mass="10295">MKFDPITHKVYITSLNRIGKEAFVYFLKDERKRHDTAVLVCVAHIEVFSSLDTEYNRALTQFYDSEKIRHEEDMAEIDKLLEELDGK</sequence>
<dbReference type="EMBL" id="MT141355">
    <property type="protein sequence ID" value="QJA59133.1"/>
    <property type="molecule type" value="Genomic_DNA"/>
</dbReference>
<dbReference type="AlphaFoldDB" id="A0A6M3INZ8"/>
<name>A0A6M3INZ8_9ZZZZ</name>
<proteinExistence type="predicted"/>